<keyword evidence="2" id="KW-0391">Immunity</keyword>
<evidence type="ECO:0000313" key="5">
    <source>
        <dbReference type="Proteomes" id="UP000677803"/>
    </source>
</evidence>
<dbReference type="SMART" id="SM00406">
    <property type="entry name" value="IGv"/>
    <property type="match status" value="10"/>
</dbReference>
<dbReference type="EMBL" id="CAJRST010002224">
    <property type="protein sequence ID" value="CAG5866803.1"/>
    <property type="molecule type" value="Genomic_DNA"/>
</dbReference>
<dbReference type="CDD" id="cd00099">
    <property type="entry name" value="IgV"/>
    <property type="match status" value="1"/>
</dbReference>
<evidence type="ECO:0000256" key="2">
    <source>
        <dbReference type="ARBA" id="ARBA00022859"/>
    </source>
</evidence>
<proteinExistence type="predicted"/>
<organism evidence="4 5">
    <name type="scientific">Menidia menidia</name>
    <name type="common">Atlantic silverside</name>
    <dbReference type="NCBI Taxonomy" id="238744"/>
    <lineage>
        <taxon>Eukaryota</taxon>
        <taxon>Metazoa</taxon>
        <taxon>Chordata</taxon>
        <taxon>Craniata</taxon>
        <taxon>Vertebrata</taxon>
        <taxon>Euteleostomi</taxon>
        <taxon>Actinopterygii</taxon>
        <taxon>Neopterygii</taxon>
        <taxon>Teleostei</taxon>
        <taxon>Neoteleostei</taxon>
        <taxon>Acanthomorphata</taxon>
        <taxon>Ovalentaria</taxon>
        <taxon>Atherinomorphae</taxon>
        <taxon>Atheriniformes</taxon>
        <taxon>Atherinopsidae</taxon>
        <taxon>Menidiinae</taxon>
        <taxon>Menidia</taxon>
    </lineage>
</organism>
<feature type="domain" description="Ig-like" evidence="3">
    <location>
        <begin position="812"/>
        <end position="909"/>
    </location>
</feature>
<feature type="domain" description="Ig-like" evidence="3">
    <location>
        <begin position="50"/>
        <end position="143"/>
    </location>
</feature>
<feature type="domain" description="Ig-like" evidence="3">
    <location>
        <begin position="597"/>
        <end position="694"/>
    </location>
</feature>
<dbReference type="InterPro" id="IPR003599">
    <property type="entry name" value="Ig_sub"/>
</dbReference>
<accession>A0A8S4AE43</accession>
<dbReference type="InterPro" id="IPR013106">
    <property type="entry name" value="Ig_V-set"/>
</dbReference>
<name>A0A8S4AE43_9TELE</name>
<dbReference type="GO" id="GO:0005886">
    <property type="term" value="C:plasma membrane"/>
    <property type="evidence" value="ECO:0007669"/>
    <property type="project" value="TreeGrafter"/>
</dbReference>
<dbReference type="Gene3D" id="2.60.40.10">
    <property type="entry name" value="Immunoglobulins"/>
    <property type="match status" value="12"/>
</dbReference>
<dbReference type="SUPFAM" id="SSF48726">
    <property type="entry name" value="Immunoglobulin"/>
    <property type="match status" value="11"/>
</dbReference>
<dbReference type="InterPro" id="IPR050413">
    <property type="entry name" value="TCR_beta_variable"/>
</dbReference>
<evidence type="ECO:0000256" key="1">
    <source>
        <dbReference type="ARBA" id="ARBA00022729"/>
    </source>
</evidence>
<dbReference type="InterPro" id="IPR003598">
    <property type="entry name" value="Ig_sub2"/>
</dbReference>
<dbReference type="PANTHER" id="PTHR23268">
    <property type="entry name" value="T-CELL RECEPTOR BETA CHAIN"/>
    <property type="match status" value="1"/>
</dbReference>
<dbReference type="InterPro" id="IPR013783">
    <property type="entry name" value="Ig-like_fold"/>
</dbReference>
<feature type="domain" description="Ig-like" evidence="3">
    <location>
        <begin position="279"/>
        <end position="376"/>
    </location>
</feature>
<comment type="caution">
    <text evidence="4">The sequence shown here is derived from an EMBL/GenBank/DDBJ whole genome shotgun (WGS) entry which is preliminary data.</text>
</comment>
<feature type="domain" description="Ig-like" evidence="3">
    <location>
        <begin position="158"/>
        <end position="254"/>
    </location>
</feature>
<dbReference type="GO" id="GO:0002376">
    <property type="term" value="P:immune system process"/>
    <property type="evidence" value="ECO:0007669"/>
    <property type="project" value="UniProtKB-KW"/>
</dbReference>
<feature type="non-terminal residue" evidence="4">
    <location>
        <position position="1"/>
    </location>
</feature>
<sequence>MVGLSAVDLRMAIIKINNAMFFVFQKFCYFHTVHVNGSDVYQTPTLWEKEGQSATIHCNHTKGPEYYQMYWYRQLPGEDMDLIVFTQTAKKDHDFGSHSKDKFSATKLITEPESGTFTVKNLRSKDKGLYFCSVSQHNDADLTDGRDVYQTPMLWEKEGQNATTHCNHTWGAGYYQMYWYRQLPGKNMELIVYTTTVAGGNDFGSHSKDKFSATKTKAESGTFTVKNLEPEDQGLYFCAVSEHVMIPAALIRLSAALLCVGGVAYGSDVTQTGLLWTYEGQSATIDCSHTKGATYDEMYWYQQLPGEGMKQIVFTTAYSDHQYESGFDKDKFTAEKKNAQTGSLTVKNLQPEDSGVYFCSVKEHSDAGDLRSSTKTLLLLSLRTESELVTCLNVSHYRDEEEDKDIMSRNLSRITILLFCFFCLSRSNNVHQEPPSILGSPQDSVQISCSHSISYYNTILWYQKPMKESALKLIGYIQYSNPVYEIDLKQSFNMTGDGSKKAELHVLKLQKGESCIYYCAANKFSVTKTEVERGTFTVKNLEPEDKGLYFCAVRKHSDTKTLMIPAALIRLSAALLCVGGLAYGSDVTQTGLLWTYEGQSATINCSHTKGATYDQMYWYQQLPGEGMKQIVYTTAYSDHQYESGFDKDKFPAEKKNAQTGSLTVKNLEPEDSGVYFCSVREHSDAGDLRSSTKTQLLLSFSEQQCTSGASLILGSPQDSVKISCSHSISSYDTILWYQKPMKESALKLIGYIRYSTPVYENDFKQGFNMTGDGSKKAELHVLKLQKGESCIYYCAATYGSDVTQTGLLWTYEGQSATINCSHTKGATYDEMYWYQQLPGEGMKQIVFTTAYSDHQYESGFDKDKFTAEKKNAQTGSLTVKNLQPEDSGVYFCSVKEHSDAGDLRSSTKTLLLLSLRTECLSLSNNVHQEPPSILGSPQDSVQISCSHSISYYNTILWYQKPMKERGGFEEYFPPSGSQCVMTESPVNRIIMKVLITFILSPLWIQVHCQDVAQYPEVLWSYASTSAAMNCSHNKDVSHTQMYWYRQRPGEAMTLAVYTALGGQPDYGESSQSKYSAVKDNIESGALTVKDLEPGDGGGLEVRQSPSELITKHDENIQISCSHEKTNYWVMLWYQRSPRDTAMKLIGNLYFKNVEMEEPYKEYFNISGDLSGNTAKNSSLLIKPAAKEPSAVYYCAARETRRLKSCRNFTKTAPKSFIISFGGTGVEESDGGFTAGDQEAHGVGGRPAGIFRGVTRVMIWWRQPEVQGSAEGSQSSFTGHLGRRRTRNYSESSLGIIHRETHDDLVYHNNSGESGQVSAVTFQQSASQIVRDKAQVRITCSHDDSNLPVMLWYQQSKETRSVVLIGYTYRNNPPTYEGQFKDQFELSPEGPTAGALTVRSANASHSAVYLCAASP</sequence>
<keyword evidence="1" id="KW-0732">Signal</keyword>
<evidence type="ECO:0000259" key="3">
    <source>
        <dbReference type="PROSITE" id="PS50835"/>
    </source>
</evidence>
<dbReference type="PROSITE" id="PS50835">
    <property type="entry name" value="IG_LIKE"/>
    <property type="match status" value="6"/>
</dbReference>
<keyword evidence="5" id="KW-1185">Reference proteome</keyword>
<dbReference type="SMART" id="SM00408">
    <property type="entry name" value="IGc2"/>
    <property type="match status" value="8"/>
</dbReference>
<gene>
    <name evidence="4" type="ORF">MMEN_LOCUS3514</name>
</gene>
<dbReference type="OrthoDB" id="9049585at2759"/>
<dbReference type="Proteomes" id="UP000677803">
    <property type="component" value="Unassembled WGS sequence"/>
</dbReference>
<dbReference type="InterPro" id="IPR036179">
    <property type="entry name" value="Ig-like_dom_sf"/>
</dbReference>
<dbReference type="SMART" id="SM00409">
    <property type="entry name" value="IG"/>
    <property type="match status" value="9"/>
</dbReference>
<feature type="domain" description="Ig-like" evidence="3">
    <location>
        <begin position="1314"/>
        <end position="1414"/>
    </location>
</feature>
<evidence type="ECO:0000313" key="4">
    <source>
        <dbReference type="EMBL" id="CAG5866803.1"/>
    </source>
</evidence>
<dbReference type="InterPro" id="IPR007110">
    <property type="entry name" value="Ig-like_dom"/>
</dbReference>
<reference evidence="4" key="1">
    <citation type="submission" date="2021-05" db="EMBL/GenBank/DDBJ databases">
        <authorList>
            <person name="Tigano A."/>
        </authorList>
    </citation>
    <scope>NUCLEOTIDE SEQUENCE</scope>
</reference>
<protein>
    <submittedName>
        <fullName evidence="4">(Atlantic silverside) hypothetical protein</fullName>
    </submittedName>
</protein>
<dbReference type="PANTHER" id="PTHR23268:SF102">
    <property type="entry name" value="IMMUNOGLOBULIN V-SET DOMAIN-CONTAINING PROTEIN"/>
    <property type="match status" value="1"/>
</dbReference>
<dbReference type="GO" id="GO:0007166">
    <property type="term" value="P:cell surface receptor signaling pathway"/>
    <property type="evidence" value="ECO:0007669"/>
    <property type="project" value="TreeGrafter"/>
</dbReference>
<dbReference type="Pfam" id="PF07686">
    <property type="entry name" value="V-set"/>
    <property type="match status" value="5"/>
</dbReference>